<accession>A0A7W7H511</accession>
<sequence>MTVTATRSRAGVLTGVLTAALVCTGLMAGIFFAFTVSVMPGLHETDDRTFVTAMRGINAAIENGLFGLVFVGALGFTGLAAVLLARSGRRAAAWWAGAAAVLYLLVLILTMGVEVPLNDQLARAGDDFARARHDFEGVWVPVNDLRTVLTALALACLGPALAKRTAGVSR</sequence>
<reference evidence="2 3" key="1">
    <citation type="submission" date="2020-08" db="EMBL/GenBank/DDBJ databases">
        <title>Sequencing the genomes of 1000 actinobacteria strains.</title>
        <authorList>
            <person name="Klenk H.-P."/>
        </authorList>
    </citation>
    <scope>NUCLEOTIDE SEQUENCE [LARGE SCALE GENOMIC DNA]</scope>
    <source>
        <strain evidence="2 3">DSM 45809</strain>
    </source>
</reference>
<feature type="transmembrane region" description="Helical" evidence="1">
    <location>
        <begin position="64"/>
        <end position="85"/>
    </location>
</feature>
<keyword evidence="1" id="KW-0812">Transmembrane</keyword>
<keyword evidence="1" id="KW-0472">Membrane</keyword>
<dbReference type="EMBL" id="JACHNB010000001">
    <property type="protein sequence ID" value="MBB4744155.1"/>
    <property type="molecule type" value="Genomic_DNA"/>
</dbReference>
<comment type="caution">
    <text evidence="2">The sequence shown here is derived from an EMBL/GenBank/DDBJ whole genome shotgun (WGS) entry which is preliminary data.</text>
</comment>
<gene>
    <name evidence="2" type="ORF">BJY16_007614</name>
</gene>
<protein>
    <submittedName>
        <fullName evidence="2">Putative membrane protein</fullName>
    </submittedName>
</protein>
<proteinExistence type="predicted"/>
<keyword evidence="3" id="KW-1185">Reference proteome</keyword>
<dbReference type="Proteomes" id="UP000546162">
    <property type="component" value="Unassembled WGS sequence"/>
</dbReference>
<dbReference type="RefSeq" id="WP_239176964.1">
    <property type="nucleotide sequence ID" value="NZ_BAABFG010000005.1"/>
</dbReference>
<feature type="transmembrane region" description="Helical" evidence="1">
    <location>
        <begin position="12"/>
        <end position="34"/>
    </location>
</feature>
<keyword evidence="1" id="KW-1133">Transmembrane helix</keyword>
<name>A0A7W7H511_9ACTN</name>
<evidence type="ECO:0000313" key="3">
    <source>
        <dbReference type="Proteomes" id="UP000546162"/>
    </source>
</evidence>
<evidence type="ECO:0000256" key="1">
    <source>
        <dbReference type="SAM" id="Phobius"/>
    </source>
</evidence>
<feature type="transmembrane region" description="Helical" evidence="1">
    <location>
        <begin position="92"/>
        <end position="113"/>
    </location>
</feature>
<dbReference type="Pfam" id="PF08592">
    <property type="entry name" value="Anthrone_oxy"/>
    <property type="match status" value="1"/>
</dbReference>
<evidence type="ECO:0000313" key="2">
    <source>
        <dbReference type="EMBL" id="MBB4744155.1"/>
    </source>
</evidence>
<dbReference type="AlphaFoldDB" id="A0A7W7H511"/>
<organism evidence="2 3">
    <name type="scientific">Actinoplanes octamycinicus</name>
    <dbReference type="NCBI Taxonomy" id="135948"/>
    <lineage>
        <taxon>Bacteria</taxon>
        <taxon>Bacillati</taxon>
        <taxon>Actinomycetota</taxon>
        <taxon>Actinomycetes</taxon>
        <taxon>Micromonosporales</taxon>
        <taxon>Micromonosporaceae</taxon>
        <taxon>Actinoplanes</taxon>
    </lineage>
</organism>
<dbReference type="InterPro" id="IPR013901">
    <property type="entry name" value="Anthrone_oxy"/>
</dbReference>